<dbReference type="OrthoDB" id="9113831at2"/>
<dbReference type="EMBL" id="PPSL01000006">
    <property type="protein sequence ID" value="PQJ09486.1"/>
    <property type="molecule type" value="Genomic_DNA"/>
</dbReference>
<accession>A0A2S7SSG6</accession>
<comment type="caution">
    <text evidence="1">The sequence shown here is derived from an EMBL/GenBank/DDBJ whole genome shotgun (WGS) entry which is preliminary data.</text>
</comment>
<name>A0A2S7SSG6_9BACT</name>
<gene>
    <name evidence="1" type="ORF">CJD36_019800</name>
</gene>
<dbReference type="RefSeq" id="WP_105040936.1">
    <property type="nucleotide sequence ID" value="NZ_PPSL01000006.1"/>
</dbReference>
<dbReference type="Proteomes" id="UP000239872">
    <property type="component" value="Unassembled WGS sequence"/>
</dbReference>
<sequence>MKRINFSNTGRLGFTQGDLDFMQQAYGDIATAFTKMGGGGSYFNPIIISGMEQSGTYMSPGWFAVAGVLYYCAGGDTGMYPALGNSFVVSLSPTSVQRPYRNGNLLDVRTTTVGTFHIMANADIDPDIDFLVSTFVLYGAAMGERHRLITDEITLVSVSVGDVEGSIVYTKDVLANTLSLRVALNVNDAQALDPALTASFYDMTTLPAGCRPTWPQIFSVHRNSAGMMRDFDGYGLLKQFTAKVDSYGVIAIEFIKPASGIAAYSVYGTAVISLD</sequence>
<evidence type="ECO:0000313" key="1">
    <source>
        <dbReference type="EMBL" id="PQJ09486.1"/>
    </source>
</evidence>
<organism evidence="1 2">
    <name type="scientific">Flavipsychrobacter stenotrophus</name>
    <dbReference type="NCBI Taxonomy" id="2077091"/>
    <lineage>
        <taxon>Bacteria</taxon>
        <taxon>Pseudomonadati</taxon>
        <taxon>Bacteroidota</taxon>
        <taxon>Chitinophagia</taxon>
        <taxon>Chitinophagales</taxon>
        <taxon>Chitinophagaceae</taxon>
        <taxon>Flavipsychrobacter</taxon>
    </lineage>
</organism>
<dbReference type="AlphaFoldDB" id="A0A2S7SSG6"/>
<evidence type="ECO:0000313" key="2">
    <source>
        <dbReference type="Proteomes" id="UP000239872"/>
    </source>
</evidence>
<proteinExistence type="predicted"/>
<protein>
    <submittedName>
        <fullName evidence="1">Uncharacterized protein</fullName>
    </submittedName>
</protein>
<reference evidence="1 2" key="1">
    <citation type="submission" date="2018-01" db="EMBL/GenBank/DDBJ databases">
        <title>A novel member of the phylum Bacteroidetes isolated from glacier ice.</title>
        <authorList>
            <person name="Liu Q."/>
            <person name="Xin Y.-H."/>
        </authorList>
    </citation>
    <scope>NUCLEOTIDE SEQUENCE [LARGE SCALE GENOMIC DNA]</scope>
    <source>
        <strain evidence="1 2">RB1R16</strain>
    </source>
</reference>
<keyword evidence="2" id="KW-1185">Reference proteome</keyword>